<dbReference type="RefSeq" id="WP_306387051.1">
    <property type="nucleotide sequence ID" value="NZ_CP132482.1"/>
</dbReference>
<evidence type="ECO:0000256" key="2">
    <source>
        <dbReference type="ARBA" id="ARBA00022448"/>
    </source>
</evidence>
<evidence type="ECO:0000256" key="1">
    <source>
        <dbReference type="ARBA" id="ARBA00004496"/>
    </source>
</evidence>
<accession>A0ABY9L2T7</accession>
<evidence type="ECO:0000313" key="9">
    <source>
        <dbReference type="EMBL" id="WLV77808.1"/>
    </source>
</evidence>
<evidence type="ECO:0000313" key="10">
    <source>
        <dbReference type="Proteomes" id="UP001233112"/>
    </source>
</evidence>
<evidence type="ECO:0000256" key="3">
    <source>
        <dbReference type="ARBA" id="ARBA00022490"/>
    </source>
</evidence>
<feature type="domain" description="PTS EIIB type-4" evidence="8">
    <location>
        <begin position="11"/>
        <end position="76"/>
    </location>
</feature>
<dbReference type="PROSITE" id="PS51101">
    <property type="entry name" value="PTS_EIIB_TYPE_4"/>
    <property type="match status" value="1"/>
</dbReference>
<evidence type="ECO:0000256" key="5">
    <source>
        <dbReference type="ARBA" id="ARBA00022679"/>
    </source>
</evidence>
<dbReference type="EMBL" id="CP132482">
    <property type="protein sequence ID" value="WLV77808.1"/>
    <property type="molecule type" value="Genomic_DNA"/>
</dbReference>
<protein>
    <submittedName>
        <fullName evidence="9">PTS sugar transporter subunit IIB</fullName>
    </submittedName>
</protein>
<keyword evidence="7" id="KW-0418">Kinase</keyword>
<dbReference type="Gene3D" id="3.40.35.10">
    <property type="entry name" value="Phosphotransferase system, sorbose subfamily IIB component"/>
    <property type="match status" value="1"/>
</dbReference>
<keyword evidence="2" id="KW-0813">Transport</keyword>
<sequence length="76" mass="8878">MRTMFPEEKWVVYLIEMVRIDERLVHGQVALVWSRNLGVDNILVVNDKTAANPVQTDIFNHLAMIWQSASVRKLRD</sequence>
<keyword evidence="4 9" id="KW-0762">Sugar transport</keyword>
<dbReference type="SUPFAM" id="SSF52728">
    <property type="entry name" value="PTS IIb component"/>
    <property type="match status" value="1"/>
</dbReference>
<dbReference type="InterPro" id="IPR036667">
    <property type="entry name" value="PTS_IIB_sorbose-sp_sf"/>
</dbReference>
<keyword evidence="5" id="KW-0808">Transferase</keyword>
<evidence type="ECO:0000256" key="4">
    <source>
        <dbReference type="ARBA" id="ARBA00022597"/>
    </source>
</evidence>
<evidence type="ECO:0000259" key="8">
    <source>
        <dbReference type="PROSITE" id="PS51101"/>
    </source>
</evidence>
<keyword evidence="10" id="KW-1185">Reference proteome</keyword>
<gene>
    <name evidence="9" type="ORF">LACPH_002588</name>
</gene>
<evidence type="ECO:0000256" key="6">
    <source>
        <dbReference type="ARBA" id="ARBA00022683"/>
    </source>
</evidence>
<keyword evidence="6" id="KW-0598">Phosphotransferase system</keyword>
<dbReference type="Proteomes" id="UP001233112">
    <property type="component" value="Chromosome"/>
</dbReference>
<name>A0ABY9L2T7_9LACO</name>
<evidence type="ECO:0000256" key="7">
    <source>
        <dbReference type="ARBA" id="ARBA00022777"/>
    </source>
</evidence>
<keyword evidence="3" id="KW-0963">Cytoplasm</keyword>
<proteinExistence type="predicted"/>
<comment type="subcellular location">
    <subcellularLocation>
        <location evidence="1">Cytoplasm</location>
    </subcellularLocation>
</comment>
<reference evidence="9 10" key="1">
    <citation type="submission" date="2023-08" db="EMBL/GenBank/DDBJ databases">
        <authorList>
            <person name="Buchebner-Jance M."/>
        </authorList>
    </citation>
    <scope>NUCLEOTIDE SEQUENCE [LARGE SCALE GENOMIC DNA]</scope>
    <source>
        <strain evidence="9 10">NCIMB 15471</strain>
    </source>
</reference>
<dbReference type="InterPro" id="IPR004720">
    <property type="entry name" value="PTS_IIB_sorbose-sp"/>
</dbReference>
<dbReference type="Pfam" id="PF03830">
    <property type="entry name" value="PTSIIB_sorb"/>
    <property type="match status" value="1"/>
</dbReference>
<organism evidence="9 10">
    <name type="scientific">Lacticaseibacillus parahuelsenbergensis</name>
    <dbReference type="NCBI Taxonomy" id="3068305"/>
    <lineage>
        <taxon>Bacteria</taxon>
        <taxon>Bacillati</taxon>
        <taxon>Bacillota</taxon>
        <taxon>Bacilli</taxon>
        <taxon>Lactobacillales</taxon>
        <taxon>Lactobacillaceae</taxon>
        <taxon>Lacticaseibacillus</taxon>
    </lineage>
</organism>